<dbReference type="PANTHER" id="PTHR11079">
    <property type="entry name" value="CYTOSINE DEAMINASE FAMILY MEMBER"/>
    <property type="match status" value="1"/>
</dbReference>
<evidence type="ECO:0000256" key="2">
    <source>
        <dbReference type="ARBA" id="ARBA00022833"/>
    </source>
</evidence>
<dbReference type="Pfam" id="PF00383">
    <property type="entry name" value="dCMP_cyt_deam_1"/>
    <property type="match status" value="1"/>
</dbReference>
<evidence type="ECO:0000259" key="3">
    <source>
        <dbReference type="PROSITE" id="PS51747"/>
    </source>
</evidence>
<comment type="caution">
    <text evidence="4">The sequence shown here is derived from an EMBL/GenBank/DDBJ whole genome shotgun (WGS) entry which is preliminary data.</text>
</comment>
<protein>
    <recommendedName>
        <fullName evidence="3">CMP/dCMP-type deaminase domain-containing protein</fullName>
    </recommendedName>
</protein>
<dbReference type="Gene3D" id="3.40.140.10">
    <property type="entry name" value="Cytidine Deaminase, domain 2"/>
    <property type="match status" value="1"/>
</dbReference>
<feature type="domain" description="CMP/dCMP-type deaminase" evidence="3">
    <location>
        <begin position="7"/>
        <end position="123"/>
    </location>
</feature>
<dbReference type="GO" id="GO:0016787">
    <property type="term" value="F:hydrolase activity"/>
    <property type="evidence" value="ECO:0007669"/>
    <property type="project" value="InterPro"/>
</dbReference>
<dbReference type="InterPro" id="IPR002125">
    <property type="entry name" value="CMP_dCMP_dom"/>
</dbReference>
<keyword evidence="2" id="KW-0862">Zinc</keyword>
<gene>
    <name evidence="4" type="ORF">Vau01_001650</name>
</gene>
<name>A0A8J3YVX0_9ACTN</name>
<accession>A0A8J3YVX0</accession>
<dbReference type="InterPro" id="IPR016193">
    <property type="entry name" value="Cytidine_deaminase-like"/>
</dbReference>
<dbReference type="AlphaFoldDB" id="A0A8J3YVX0"/>
<reference evidence="4" key="1">
    <citation type="submission" date="2021-01" db="EMBL/GenBank/DDBJ databases">
        <title>Whole genome shotgun sequence of Virgisporangium aurantiacum NBRC 16421.</title>
        <authorList>
            <person name="Komaki H."/>
            <person name="Tamura T."/>
        </authorList>
    </citation>
    <scope>NUCLEOTIDE SEQUENCE</scope>
    <source>
        <strain evidence="4">NBRC 16421</strain>
    </source>
</reference>
<sequence length="209" mass="22861">MLTDAWEAADPVWRECFLLAWESFRVGSIPVGAVLLGPDGAVVSRGRNRFNESVAPPGEIAGSYIAHAEINALATLPRGEYGDHVLYSTLEPCLLCSSALRFSHVGTVRYAAEDPFWHGIDRLPDVNENIARRWTRREGPLKSPLRTLGAVLPLVSSVERDVRSVIAVHEREMPEVLRLAQRLAGEPAARLRTLTLDQAASEILGSASS</sequence>
<dbReference type="Proteomes" id="UP000612585">
    <property type="component" value="Unassembled WGS sequence"/>
</dbReference>
<dbReference type="PANTHER" id="PTHR11079:SF179">
    <property type="entry name" value="TRNA(ADENINE(34)) DEAMINASE, CHLOROPLASTIC"/>
    <property type="match status" value="1"/>
</dbReference>
<dbReference type="PROSITE" id="PS51747">
    <property type="entry name" value="CYT_DCMP_DEAMINASES_2"/>
    <property type="match status" value="1"/>
</dbReference>
<evidence type="ECO:0000313" key="4">
    <source>
        <dbReference type="EMBL" id="GIJ52649.1"/>
    </source>
</evidence>
<organism evidence="4 5">
    <name type="scientific">Virgisporangium aurantiacum</name>
    <dbReference type="NCBI Taxonomy" id="175570"/>
    <lineage>
        <taxon>Bacteria</taxon>
        <taxon>Bacillati</taxon>
        <taxon>Actinomycetota</taxon>
        <taxon>Actinomycetes</taxon>
        <taxon>Micromonosporales</taxon>
        <taxon>Micromonosporaceae</taxon>
        <taxon>Virgisporangium</taxon>
    </lineage>
</organism>
<dbReference type="RefSeq" id="WP_203985872.1">
    <property type="nucleotide sequence ID" value="NZ_BOPG01000003.1"/>
</dbReference>
<dbReference type="SUPFAM" id="SSF53927">
    <property type="entry name" value="Cytidine deaminase-like"/>
    <property type="match status" value="1"/>
</dbReference>
<dbReference type="CDD" id="cd01285">
    <property type="entry name" value="nucleoside_deaminase"/>
    <property type="match status" value="1"/>
</dbReference>
<keyword evidence="5" id="KW-1185">Reference proteome</keyword>
<dbReference type="InterPro" id="IPR016192">
    <property type="entry name" value="APOBEC/CMP_deaminase_Zn-bd"/>
</dbReference>
<proteinExistence type="predicted"/>
<evidence type="ECO:0000313" key="5">
    <source>
        <dbReference type="Proteomes" id="UP000612585"/>
    </source>
</evidence>
<dbReference type="EMBL" id="BOPG01000003">
    <property type="protein sequence ID" value="GIJ52649.1"/>
    <property type="molecule type" value="Genomic_DNA"/>
</dbReference>
<dbReference type="GO" id="GO:0008270">
    <property type="term" value="F:zinc ion binding"/>
    <property type="evidence" value="ECO:0007669"/>
    <property type="project" value="InterPro"/>
</dbReference>
<keyword evidence="1" id="KW-0479">Metal-binding</keyword>
<evidence type="ECO:0000256" key="1">
    <source>
        <dbReference type="ARBA" id="ARBA00022723"/>
    </source>
</evidence>
<dbReference type="PROSITE" id="PS00903">
    <property type="entry name" value="CYT_DCMP_DEAMINASES_1"/>
    <property type="match status" value="1"/>
</dbReference>